<keyword evidence="6 7" id="KW-0472">Membrane</keyword>
<evidence type="ECO:0000313" key="9">
    <source>
        <dbReference type="Proteomes" id="UP000812270"/>
    </source>
</evidence>
<keyword evidence="9" id="KW-1185">Reference proteome</keyword>
<evidence type="ECO:0000256" key="6">
    <source>
        <dbReference type="ARBA" id="ARBA00023136"/>
    </source>
</evidence>
<evidence type="ECO:0000256" key="3">
    <source>
        <dbReference type="ARBA" id="ARBA00022475"/>
    </source>
</evidence>
<evidence type="ECO:0000256" key="5">
    <source>
        <dbReference type="ARBA" id="ARBA00022989"/>
    </source>
</evidence>
<feature type="transmembrane region" description="Helical" evidence="7">
    <location>
        <begin position="83"/>
        <end position="101"/>
    </location>
</feature>
<sequence>MESIFSTDRIGKKTVFILAAAICLLPFVNGLEALLAGFLLVQFTGNPFEKYTHKAIKLFLQISVVGLGFGMNIHEALEAGRQGFLFTVASIFITLIVGLLLGRYFSIQRKTSLLIAAGTAICGGSAIAAVSPVIKANENEMSVSLGTIFILNAIALFIFPVIGHYFNLSQQQFGLWSAIAIHDTSSVVGAAHTYGQEALQIATAVKLERALWIIPVSICAGLLFKNKKAKINIPWFILLFVLAMIISSMFPLLQKPALYISEFAKRCLVLTLFLIGTSLTKDALKHVGAKPLLMGVLLWLFISATSLFVIVQFV</sequence>
<dbReference type="InterPro" id="IPR018383">
    <property type="entry name" value="UPF0324_pro"/>
</dbReference>
<gene>
    <name evidence="8" type="ORF">KTO63_12185</name>
</gene>
<feature type="transmembrane region" description="Helical" evidence="7">
    <location>
        <begin position="233"/>
        <end position="251"/>
    </location>
</feature>
<proteinExistence type="inferred from homology"/>
<evidence type="ECO:0000256" key="2">
    <source>
        <dbReference type="ARBA" id="ARBA00007977"/>
    </source>
</evidence>
<feature type="transmembrane region" description="Helical" evidence="7">
    <location>
        <begin position="146"/>
        <end position="166"/>
    </location>
</feature>
<dbReference type="PANTHER" id="PTHR30106">
    <property type="entry name" value="INNER MEMBRANE PROTEIN YEIH-RELATED"/>
    <property type="match status" value="1"/>
</dbReference>
<feature type="transmembrane region" description="Helical" evidence="7">
    <location>
        <begin position="292"/>
        <end position="313"/>
    </location>
</feature>
<dbReference type="AlphaFoldDB" id="A0A9E2SAK0"/>
<reference evidence="8" key="1">
    <citation type="submission" date="2021-06" db="EMBL/GenBank/DDBJ databases">
        <authorList>
            <person name="Huq M.A."/>
        </authorList>
    </citation>
    <scope>NUCLEOTIDE SEQUENCE</scope>
    <source>
        <strain evidence="8">MAH-26</strain>
    </source>
</reference>
<accession>A0A9E2SAK0</accession>
<keyword evidence="3" id="KW-1003">Cell membrane</keyword>
<comment type="similarity">
    <text evidence="2">Belongs to the UPF0324 family.</text>
</comment>
<organism evidence="8 9">
    <name type="scientific">Pinibacter aurantiacus</name>
    <dbReference type="NCBI Taxonomy" id="2851599"/>
    <lineage>
        <taxon>Bacteria</taxon>
        <taxon>Pseudomonadati</taxon>
        <taxon>Bacteroidota</taxon>
        <taxon>Chitinophagia</taxon>
        <taxon>Chitinophagales</taxon>
        <taxon>Chitinophagaceae</taxon>
        <taxon>Pinibacter</taxon>
    </lineage>
</organism>
<dbReference type="PANTHER" id="PTHR30106:SF1">
    <property type="entry name" value="UPF0324 MEMBRANE PROTEIN FN0533"/>
    <property type="match status" value="1"/>
</dbReference>
<name>A0A9E2SAK0_9BACT</name>
<keyword evidence="4 7" id="KW-0812">Transmembrane</keyword>
<dbReference type="Proteomes" id="UP000812270">
    <property type="component" value="Unassembled WGS sequence"/>
</dbReference>
<dbReference type="GO" id="GO:0005886">
    <property type="term" value="C:plasma membrane"/>
    <property type="evidence" value="ECO:0007669"/>
    <property type="project" value="UniProtKB-SubCell"/>
</dbReference>
<feature type="transmembrane region" description="Helical" evidence="7">
    <location>
        <begin position="55"/>
        <end position="71"/>
    </location>
</feature>
<evidence type="ECO:0000256" key="7">
    <source>
        <dbReference type="SAM" id="Phobius"/>
    </source>
</evidence>
<evidence type="ECO:0000256" key="1">
    <source>
        <dbReference type="ARBA" id="ARBA00004651"/>
    </source>
</evidence>
<feature type="transmembrane region" description="Helical" evidence="7">
    <location>
        <begin position="113"/>
        <end position="134"/>
    </location>
</feature>
<evidence type="ECO:0000313" key="8">
    <source>
        <dbReference type="EMBL" id="MBV4357913.1"/>
    </source>
</evidence>
<dbReference type="Pfam" id="PF03601">
    <property type="entry name" value="Cons_hypoth698"/>
    <property type="match status" value="1"/>
</dbReference>
<protein>
    <submittedName>
        <fullName evidence="8">Sulfate exporter family transporter</fullName>
    </submittedName>
</protein>
<evidence type="ECO:0000256" key="4">
    <source>
        <dbReference type="ARBA" id="ARBA00022692"/>
    </source>
</evidence>
<dbReference type="RefSeq" id="WP_217791566.1">
    <property type="nucleotide sequence ID" value="NZ_JAHSPG010000008.1"/>
</dbReference>
<comment type="caution">
    <text evidence="8">The sequence shown here is derived from an EMBL/GenBank/DDBJ whole genome shotgun (WGS) entry which is preliminary data.</text>
</comment>
<feature type="transmembrane region" description="Helical" evidence="7">
    <location>
        <begin position="15"/>
        <end position="43"/>
    </location>
</feature>
<comment type="subcellular location">
    <subcellularLocation>
        <location evidence="1">Cell membrane</location>
        <topology evidence="1">Multi-pass membrane protein</topology>
    </subcellularLocation>
</comment>
<keyword evidence="5 7" id="KW-1133">Transmembrane helix</keyword>
<dbReference type="EMBL" id="JAHSPG010000008">
    <property type="protein sequence ID" value="MBV4357913.1"/>
    <property type="molecule type" value="Genomic_DNA"/>
</dbReference>